<keyword evidence="2" id="KW-1185">Reference proteome</keyword>
<reference evidence="2" key="1">
    <citation type="journal article" date="2016" name="Nat. Genet.">
        <title>The genome sequences of Arachis duranensis and Arachis ipaensis, the diploid ancestors of cultivated peanut.</title>
        <authorList>
            <person name="Bertioli D.J."/>
            <person name="Cannon S.B."/>
            <person name="Froenicke L."/>
            <person name="Huang G."/>
            <person name="Farmer A.D."/>
            <person name="Cannon E.K."/>
            <person name="Liu X."/>
            <person name="Gao D."/>
            <person name="Clevenger J."/>
            <person name="Dash S."/>
            <person name="Ren L."/>
            <person name="Moretzsohn M.C."/>
            <person name="Shirasawa K."/>
            <person name="Huang W."/>
            <person name="Vidigal B."/>
            <person name="Abernathy B."/>
            <person name="Chu Y."/>
            <person name="Niederhuth C.E."/>
            <person name="Umale P."/>
            <person name="Araujo A.C."/>
            <person name="Kozik A."/>
            <person name="Kim K.D."/>
            <person name="Burow M.D."/>
            <person name="Varshney R.K."/>
            <person name="Wang X."/>
            <person name="Zhang X."/>
            <person name="Barkley N."/>
            <person name="Guimaraes P.M."/>
            <person name="Isobe S."/>
            <person name="Guo B."/>
            <person name="Liao B."/>
            <person name="Stalker H.T."/>
            <person name="Schmitz R.J."/>
            <person name="Scheffler B.E."/>
            <person name="Leal-Bertioli S.C."/>
            <person name="Xun X."/>
            <person name="Jackson S.A."/>
            <person name="Michelmore R."/>
            <person name="Ozias-Akins P."/>
        </authorList>
    </citation>
    <scope>NUCLEOTIDE SEQUENCE [LARGE SCALE GENOMIC DNA]</scope>
    <source>
        <strain evidence="2">cv. V14167</strain>
    </source>
</reference>
<protein>
    <submittedName>
        <fullName evidence="3">Uncharacterized protein LOC110278590</fullName>
    </submittedName>
</protein>
<dbReference type="GeneID" id="110278590"/>
<name>A0A9C6THV6_ARADU</name>
<feature type="compositionally biased region" description="Low complexity" evidence="1">
    <location>
        <begin position="80"/>
        <end position="91"/>
    </location>
</feature>
<dbReference type="KEGG" id="adu:110278590"/>
<accession>A0A9C6THV6</accession>
<gene>
    <name evidence="3" type="primary">LOC110278590</name>
</gene>
<organism evidence="2 3">
    <name type="scientific">Arachis duranensis</name>
    <name type="common">Wild peanut</name>
    <dbReference type="NCBI Taxonomy" id="130453"/>
    <lineage>
        <taxon>Eukaryota</taxon>
        <taxon>Viridiplantae</taxon>
        <taxon>Streptophyta</taxon>
        <taxon>Embryophyta</taxon>
        <taxon>Tracheophyta</taxon>
        <taxon>Spermatophyta</taxon>
        <taxon>Magnoliopsida</taxon>
        <taxon>eudicotyledons</taxon>
        <taxon>Gunneridae</taxon>
        <taxon>Pentapetalae</taxon>
        <taxon>rosids</taxon>
        <taxon>fabids</taxon>
        <taxon>Fabales</taxon>
        <taxon>Fabaceae</taxon>
        <taxon>Papilionoideae</taxon>
        <taxon>50 kb inversion clade</taxon>
        <taxon>dalbergioids sensu lato</taxon>
        <taxon>Dalbergieae</taxon>
        <taxon>Pterocarpus clade</taxon>
        <taxon>Arachis</taxon>
    </lineage>
</organism>
<dbReference type="Proteomes" id="UP000515211">
    <property type="component" value="Chromosome 3"/>
</dbReference>
<sequence length="100" mass="11312">MYRHRRRRRCRAVATATAIATTTAIHLLDASTNATTCFDNLFSRCLFCRCVSADRETVTFEKEPMPLIPASGEESDEKQSFSSKNRFSSRNAFPSTISLR</sequence>
<evidence type="ECO:0000256" key="1">
    <source>
        <dbReference type="SAM" id="MobiDB-lite"/>
    </source>
</evidence>
<dbReference type="RefSeq" id="XP_052114295.1">
    <property type="nucleotide sequence ID" value="XM_052258335.1"/>
</dbReference>
<dbReference type="AlphaFoldDB" id="A0A9C6THV6"/>
<proteinExistence type="predicted"/>
<reference evidence="3" key="2">
    <citation type="submission" date="2025-08" db="UniProtKB">
        <authorList>
            <consortium name="RefSeq"/>
        </authorList>
    </citation>
    <scope>IDENTIFICATION</scope>
    <source>
        <tissue evidence="3">Whole plant</tissue>
    </source>
</reference>
<evidence type="ECO:0000313" key="3">
    <source>
        <dbReference type="RefSeq" id="XP_052114295.1"/>
    </source>
</evidence>
<feature type="region of interest" description="Disordered" evidence="1">
    <location>
        <begin position="65"/>
        <end position="100"/>
    </location>
</feature>
<evidence type="ECO:0000313" key="2">
    <source>
        <dbReference type="Proteomes" id="UP000515211"/>
    </source>
</evidence>